<evidence type="ECO:0000313" key="3">
    <source>
        <dbReference type="EMBL" id="GAA3570777.1"/>
    </source>
</evidence>
<dbReference type="Proteomes" id="UP001500689">
    <property type="component" value="Unassembled WGS sequence"/>
</dbReference>
<feature type="region of interest" description="Disordered" evidence="1">
    <location>
        <begin position="22"/>
        <end position="78"/>
    </location>
</feature>
<comment type="caution">
    <text evidence="3">The sequence shown here is derived from an EMBL/GenBank/DDBJ whole genome shotgun (WGS) entry which is preliminary data.</text>
</comment>
<feature type="signal peptide" evidence="2">
    <location>
        <begin position="1"/>
        <end position="22"/>
    </location>
</feature>
<organism evidence="3 4">
    <name type="scientific">Amycolatopsis ultiminotia</name>
    <dbReference type="NCBI Taxonomy" id="543629"/>
    <lineage>
        <taxon>Bacteria</taxon>
        <taxon>Bacillati</taxon>
        <taxon>Actinomycetota</taxon>
        <taxon>Actinomycetes</taxon>
        <taxon>Pseudonocardiales</taxon>
        <taxon>Pseudonocardiaceae</taxon>
        <taxon>Amycolatopsis</taxon>
    </lineage>
</organism>
<feature type="compositionally biased region" description="Low complexity" evidence="1">
    <location>
        <begin position="40"/>
        <end position="55"/>
    </location>
</feature>
<keyword evidence="4" id="KW-1185">Reference proteome</keyword>
<evidence type="ECO:0000256" key="2">
    <source>
        <dbReference type="SAM" id="SignalP"/>
    </source>
</evidence>
<name>A0ABP6XUG2_9PSEU</name>
<feature type="compositionally biased region" description="Low complexity" evidence="1">
    <location>
        <begin position="22"/>
        <end position="31"/>
    </location>
</feature>
<sequence>MLCPSSTSGPVAASATASAASAANAASALSSPDRGSGYRSTSAASSGPTSGGTHSAKPKLLPPAYGASTNVRSGFPLP</sequence>
<accession>A0ABP6XUG2</accession>
<reference evidence="4" key="1">
    <citation type="journal article" date="2019" name="Int. J. Syst. Evol. Microbiol.">
        <title>The Global Catalogue of Microorganisms (GCM) 10K type strain sequencing project: providing services to taxonomists for standard genome sequencing and annotation.</title>
        <authorList>
            <consortium name="The Broad Institute Genomics Platform"/>
            <consortium name="The Broad Institute Genome Sequencing Center for Infectious Disease"/>
            <person name="Wu L."/>
            <person name="Ma J."/>
        </authorList>
    </citation>
    <scope>NUCLEOTIDE SEQUENCE [LARGE SCALE GENOMIC DNA]</scope>
    <source>
        <strain evidence="4">JCM 16898</strain>
    </source>
</reference>
<evidence type="ECO:0000313" key="4">
    <source>
        <dbReference type="Proteomes" id="UP001500689"/>
    </source>
</evidence>
<evidence type="ECO:0000256" key="1">
    <source>
        <dbReference type="SAM" id="MobiDB-lite"/>
    </source>
</evidence>
<feature type="chain" id="PRO_5047398090" evidence="2">
    <location>
        <begin position="23"/>
        <end position="78"/>
    </location>
</feature>
<protein>
    <submittedName>
        <fullName evidence="3">Uncharacterized protein</fullName>
    </submittedName>
</protein>
<dbReference type="EMBL" id="BAAAZN010000016">
    <property type="protein sequence ID" value="GAA3570777.1"/>
    <property type="molecule type" value="Genomic_DNA"/>
</dbReference>
<proteinExistence type="predicted"/>
<keyword evidence="2" id="KW-0732">Signal</keyword>
<gene>
    <name evidence="3" type="ORF">GCM10022222_63580</name>
</gene>